<dbReference type="PROSITE" id="PS51063">
    <property type="entry name" value="HTH_CRP_2"/>
    <property type="match status" value="1"/>
</dbReference>
<dbReference type="InterPro" id="IPR050397">
    <property type="entry name" value="Env_Response_Regulators"/>
</dbReference>
<comment type="caution">
    <text evidence="5">The sequence shown here is derived from an EMBL/GenBank/DDBJ whole genome shotgun (WGS) entry which is preliminary data.</text>
</comment>
<dbReference type="GO" id="GO:0003677">
    <property type="term" value="F:DNA binding"/>
    <property type="evidence" value="ECO:0007669"/>
    <property type="project" value="UniProtKB-KW"/>
</dbReference>
<dbReference type="GO" id="GO:0003700">
    <property type="term" value="F:DNA-binding transcription factor activity"/>
    <property type="evidence" value="ECO:0007669"/>
    <property type="project" value="TreeGrafter"/>
</dbReference>
<dbReference type="Proteomes" id="UP000664122">
    <property type="component" value="Unassembled WGS sequence"/>
</dbReference>
<dbReference type="PANTHER" id="PTHR24567">
    <property type="entry name" value="CRP FAMILY TRANSCRIPTIONAL REGULATORY PROTEIN"/>
    <property type="match status" value="1"/>
</dbReference>
<organism evidence="5 6">
    <name type="scientific">Jiella flava</name>
    <dbReference type="NCBI Taxonomy" id="2816857"/>
    <lineage>
        <taxon>Bacteria</taxon>
        <taxon>Pseudomonadati</taxon>
        <taxon>Pseudomonadota</taxon>
        <taxon>Alphaproteobacteria</taxon>
        <taxon>Hyphomicrobiales</taxon>
        <taxon>Aurantimonadaceae</taxon>
        <taxon>Jiella</taxon>
    </lineage>
</organism>
<keyword evidence="2" id="KW-0238">DNA-binding</keyword>
<keyword evidence="1" id="KW-0805">Transcription regulation</keyword>
<sequence length="246" mass="26901">MDSPASSAYARPLPSISAIPFRHGRSGMAVPLLAEAEQERLATIGTRVHFSAGSVIHHQGDEADCIHNLLSGVVKSCAVSYDGSERVTAFHFATDLIGLAENDVYVDTTVALEPVDAFRLPLAALEALLMRDAEMEMHFLCKVCHELREEQRHAILLARRSARTKIVLFLHLLQTRGCLERGNDAEIRLPMKRRDIANYTGLTVETVSRALQGLKAEGILGVENPHSVSIADPARFAQLVRATANS</sequence>
<dbReference type="Pfam" id="PF00027">
    <property type="entry name" value="cNMP_binding"/>
    <property type="match status" value="1"/>
</dbReference>
<dbReference type="InterPro" id="IPR018490">
    <property type="entry name" value="cNMP-bd_dom_sf"/>
</dbReference>
<dbReference type="Pfam" id="PF13545">
    <property type="entry name" value="HTH_Crp_2"/>
    <property type="match status" value="1"/>
</dbReference>
<dbReference type="PRINTS" id="PR00034">
    <property type="entry name" value="HTHCRP"/>
</dbReference>
<reference evidence="5" key="1">
    <citation type="submission" date="2021-03" db="EMBL/GenBank/DDBJ databases">
        <title>Whole genome sequence of Jiella sp. CQZ9-1.</title>
        <authorList>
            <person name="Tuo L."/>
        </authorList>
    </citation>
    <scope>NUCLEOTIDE SEQUENCE</scope>
    <source>
        <strain evidence="5">CQZ9-1</strain>
    </source>
</reference>
<evidence type="ECO:0000256" key="1">
    <source>
        <dbReference type="ARBA" id="ARBA00023015"/>
    </source>
</evidence>
<evidence type="ECO:0000259" key="4">
    <source>
        <dbReference type="PROSITE" id="PS51063"/>
    </source>
</evidence>
<dbReference type="SUPFAM" id="SSF46785">
    <property type="entry name" value="Winged helix' DNA-binding domain"/>
    <property type="match status" value="1"/>
</dbReference>
<protein>
    <submittedName>
        <fullName evidence="5">Crp/Fnr family transcriptional regulator</fullName>
    </submittedName>
</protein>
<evidence type="ECO:0000256" key="2">
    <source>
        <dbReference type="ARBA" id="ARBA00023125"/>
    </source>
</evidence>
<dbReference type="RefSeq" id="WP_207255705.1">
    <property type="nucleotide sequence ID" value="NZ_JAFMPP010000001.1"/>
</dbReference>
<dbReference type="AlphaFoldDB" id="A0A939FT40"/>
<feature type="domain" description="HTH crp-type" evidence="4">
    <location>
        <begin position="160"/>
        <end position="234"/>
    </location>
</feature>
<keyword evidence="3" id="KW-0804">Transcription</keyword>
<dbReference type="SUPFAM" id="SSF51206">
    <property type="entry name" value="cAMP-binding domain-like"/>
    <property type="match status" value="1"/>
</dbReference>
<dbReference type="InterPro" id="IPR036390">
    <property type="entry name" value="WH_DNA-bd_sf"/>
</dbReference>
<dbReference type="InterPro" id="IPR012318">
    <property type="entry name" value="HTH_CRP"/>
</dbReference>
<evidence type="ECO:0000256" key="3">
    <source>
        <dbReference type="ARBA" id="ARBA00023163"/>
    </source>
</evidence>
<gene>
    <name evidence="5" type="ORF">J1C48_00610</name>
</gene>
<dbReference type="SMART" id="SM00419">
    <property type="entry name" value="HTH_CRP"/>
    <property type="match status" value="1"/>
</dbReference>
<dbReference type="InterPro" id="IPR014710">
    <property type="entry name" value="RmlC-like_jellyroll"/>
</dbReference>
<accession>A0A939FT40</accession>
<dbReference type="InterPro" id="IPR036388">
    <property type="entry name" value="WH-like_DNA-bd_sf"/>
</dbReference>
<dbReference type="Gene3D" id="1.10.10.10">
    <property type="entry name" value="Winged helix-like DNA-binding domain superfamily/Winged helix DNA-binding domain"/>
    <property type="match status" value="1"/>
</dbReference>
<dbReference type="InterPro" id="IPR000595">
    <property type="entry name" value="cNMP-bd_dom"/>
</dbReference>
<dbReference type="EMBL" id="JAFMPP010000001">
    <property type="protein sequence ID" value="MBO0661062.1"/>
    <property type="molecule type" value="Genomic_DNA"/>
</dbReference>
<name>A0A939FT40_9HYPH</name>
<dbReference type="PANTHER" id="PTHR24567:SF75">
    <property type="entry name" value="FUMARATE AND NITRATE REDUCTION REGULATORY PROTEIN"/>
    <property type="match status" value="1"/>
</dbReference>
<keyword evidence="6" id="KW-1185">Reference proteome</keyword>
<dbReference type="CDD" id="cd00092">
    <property type="entry name" value="HTH_CRP"/>
    <property type="match status" value="1"/>
</dbReference>
<dbReference type="Gene3D" id="2.60.120.10">
    <property type="entry name" value="Jelly Rolls"/>
    <property type="match status" value="1"/>
</dbReference>
<dbReference type="SMART" id="SM00100">
    <property type="entry name" value="cNMP"/>
    <property type="match status" value="1"/>
</dbReference>
<evidence type="ECO:0000313" key="5">
    <source>
        <dbReference type="EMBL" id="MBO0661062.1"/>
    </source>
</evidence>
<proteinExistence type="predicted"/>
<dbReference type="GO" id="GO:0005829">
    <property type="term" value="C:cytosol"/>
    <property type="evidence" value="ECO:0007669"/>
    <property type="project" value="TreeGrafter"/>
</dbReference>
<evidence type="ECO:0000313" key="6">
    <source>
        <dbReference type="Proteomes" id="UP000664122"/>
    </source>
</evidence>
<dbReference type="CDD" id="cd00038">
    <property type="entry name" value="CAP_ED"/>
    <property type="match status" value="1"/>
</dbReference>